<dbReference type="InterPro" id="IPR034706">
    <property type="entry name" value="CpoB"/>
</dbReference>
<feature type="compositionally biased region" description="Low complexity" evidence="3">
    <location>
        <begin position="101"/>
        <end position="114"/>
    </location>
</feature>
<proteinExistence type="inferred from homology"/>
<keyword evidence="1" id="KW-0732">Signal</keyword>
<dbReference type="Pfam" id="PF16331">
    <property type="entry name" value="TolA_bind_tri"/>
    <property type="match status" value="1"/>
</dbReference>
<dbReference type="AlphaFoldDB" id="A0A1H2USE7"/>
<evidence type="ECO:0000256" key="2">
    <source>
        <dbReference type="PROSITE-ProRule" id="PRU00339"/>
    </source>
</evidence>
<dbReference type="InterPro" id="IPR032519">
    <property type="entry name" value="YbgF_tri"/>
</dbReference>
<dbReference type="NCBIfam" id="TIGR02795">
    <property type="entry name" value="tol_pal_ybgF"/>
    <property type="match status" value="1"/>
</dbReference>
<dbReference type="RefSeq" id="WP_091812035.1">
    <property type="nucleotide sequence ID" value="NZ_FNNE01000003.1"/>
</dbReference>
<dbReference type="Proteomes" id="UP000199675">
    <property type="component" value="Unassembled WGS sequence"/>
</dbReference>
<accession>A0A1H2USE7</accession>
<feature type="compositionally biased region" description="Basic and acidic residues" evidence="3">
    <location>
        <begin position="115"/>
        <end position="124"/>
    </location>
</feature>
<keyword evidence="6" id="KW-1185">Reference proteome</keyword>
<comment type="function">
    <text evidence="1">Mediates coordination of peptidoglycan synthesis and outer membrane constriction during cell division.</text>
</comment>
<organism evidence="5 6">
    <name type="scientific">Marinobacter mobilis</name>
    <dbReference type="NCBI Taxonomy" id="488533"/>
    <lineage>
        <taxon>Bacteria</taxon>
        <taxon>Pseudomonadati</taxon>
        <taxon>Pseudomonadota</taxon>
        <taxon>Gammaproteobacteria</taxon>
        <taxon>Pseudomonadales</taxon>
        <taxon>Marinobacteraceae</taxon>
        <taxon>Marinobacter</taxon>
    </lineage>
</organism>
<evidence type="ECO:0000313" key="6">
    <source>
        <dbReference type="Proteomes" id="UP000199675"/>
    </source>
</evidence>
<dbReference type="Pfam" id="PF13174">
    <property type="entry name" value="TPR_6"/>
    <property type="match status" value="1"/>
</dbReference>
<comment type="similarity">
    <text evidence="1">Belongs to the CpoB family.</text>
</comment>
<dbReference type="Gene3D" id="1.20.5.110">
    <property type="match status" value="1"/>
</dbReference>
<feature type="domain" description="YbgF trimerisation" evidence="4">
    <location>
        <begin position="40"/>
        <end position="94"/>
    </location>
</feature>
<dbReference type="InterPro" id="IPR019734">
    <property type="entry name" value="TPR_rpt"/>
</dbReference>
<keyword evidence="1" id="KW-0131">Cell cycle</keyword>
<feature type="signal peptide" evidence="1">
    <location>
        <begin position="1"/>
        <end position="19"/>
    </location>
</feature>
<dbReference type="HAMAP" id="MF_02066">
    <property type="entry name" value="CpoB"/>
    <property type="match status" value="1"/>
</dbReference>
<dbReference type="EMBL" id="FNNE01000003">
    <property type="protein sequence ID" value="SDW58995.1"/>
    <property type="molecule type" value="Genomic_DNA"/>
</dbReference>
<dbReference type="PROSITE" id="PS50005">
    <property type="entry name" value="TPR"/>
    <property type="match status" value="1"/>
</dbReference>
<feature type="repeat" description="TPR" evidence="2">
    <location>
        <begin position="202"/>
        <end position="235"/>
    </location>
</feature>
<dbReference type="InterPro" id="IPR014162">
    <property type="entry name" value="CpoB_C"/>
</dbReference>
<keyword evidence="1" id="KW-0574">Periplasm</keyword>
<name>A0A1H2USE7_9GAMM</name>
<dbReference type="SUPFAM" id="SSF48452">
    <property type="entry name" value="TPR-like"/>
    <property type="match status" value="1"/>
</dbReference>
<protein>
    <recommendedName>
        <fullName evidence="1">Cell division coordinator CpoB</fullName>
    </recommendedName>
</protein>
<keyword evidence="2" id="KW-0802">TPR repeat</keyword>
<dbReference type="GO" id="GO:0030288">
    <property type="term" value="C:outer membrane-bounded periplasmic space"/>
    <property type="evidence" value="ECO:0007669"/>
    <property type="project" value="UniProtKB-UniRule"/>
</dbReference>
<evidence type="ECO:0000256" key="1">
    <source>
        <dbReference type="HAMAP-Rule" id="MF_02066"/>
    </source>
</evidence>
<sequence length="248" mass="27767" precursor="true">MRQILMATFALSLAGSALAQSATPAYQDGRSQAQRSADAGQANAELFYMIEQLQGEVRQLRGELEEQRNQLDRLSQQSRSRYIDLDQRILGLSEKVSDQEAVAASEPAVPVAERPQPRDYRAPSDEERQAYQHIQALIRDDKNYDAAIGELYDFIGKYPEGDLTVNAYYWLGEVYLVKPQLEQAKQAFTIVASRFADHRKAPDAAYKLGVTLNKMGDTEDARRQMDEVIRNYPDSGAAGLARSFLGAQ</sequence>
<reference evidence="5 6" key="1">
    <citation type="submission" date="2016-10" db="EMBL/GenBank/DDBJ databases">
        <authorList>
            <person name="de Groot N.N."/>
        </authorList>
    </citation>
    <scope>NUCLEOTIDE SEQUENCE [LARGE SCALE GENOMIC DNA]</scope>
    <source>
        <strain evidence="5 6">CGMCC 1.7059</strain>
    </source>
</reference>
<dbReference type="Gene3D" id="1.25.40.10">
    <property type="entry name" value="Tetratricopeptide repeat domain"/>
    <property type="match status" value="1"/>
</dbReference>
<comment type="subcellular location">
    <subcellularLocation>
        <location evidence="1">Periplasm</location>
    </subcellularLocation>
</comment>
<dbReference type="STRING" id="488533.SAMN04487960_103205"/>
<dbReference type="OrthoDB" id="9768142at2"/>
<keyword evidence="1" id="KW-0132">Cell division</keyword>
<evidence type="ECO:0000256" key="3">
    <source>
        <dbReference type="SAM" id="MobiDB-lite"/>
    </source>
</evidence>
<feature type="coiled-coil region" evidence="1">
    <location>
        <begin position="50"/>
        <end position="77"/>
    </location>
</feature>
<dbReference type="InterPro" id="IPR011990">
    <property type="entry name" value="TPR-like_helical_dom_sf"/>
</dbReference>
<evidence type="ECO:0000313" key="5">
    <source>
        <dbReference type="EMBL" id="SDW58995.1"/>
    </source>
</evidence>
<keyword evidence="1" id="KW-0175">Coiled coil</keyword>
<gene>
    <name evidence="1" type="primary">cpoB</name>
    <name evidence="5" type="ORF">SAMN04487960_103205</name>
</gene>
<evidence type="ECO:0000259" key="4">
    <source>
        <dbReference type="Pfam" id="PF16331"/>
    </source>
</evidence>
<dbReference type="GO" id="GO:0070206">
    <property type="term" value="P:protein trimerization"/>
    <property type="evidence" value="ECO:0007669"/>
    <property type="project" value="InterPro"/>
</dbReference>
<feature type="chain" id="PRO_5011803296" description="Cell division coordinator CpoB" evidence="1">
    <location>
        <begin position="20"/>
        <end position="248"/>
    </location>
</feature>
<feature type="region of interest" description="Disordered" evidence="3">
    <location>
        <begin position="101"/>
        <end position="124"/>
    </location>
</feature>
<dbReference type="GO" id="GO:0043093">
    <property type="term" value="P:FtsZ-dependent cytokinesis"/>
    <property type="evidence" value="ECO:0007669"/>
    <property type="project" value="UniProtKB-UniRule"/>
</dbReference>